<evidence type="ECO:0000313" key="2">
    <source>
        <dbReference type="EMBL" id="UPW41168.1"/>
    </source>
</evidence>
<proteinExistence type="predicted"/>
<keyword evidence="1" id="KW-0175">Coiled coil</keyword>
<reference evidence="2" key="1">
    <citation type="submission" date="2022-02" db="EMBL/GenBank/DDBJ databases">
        <title>Towards deciphering the DNA virus diversity associated with rodent species in the families Cricetidae and Heteromyidae.</title>
        <authorList>
            <person name="Lund M."/>
            <person name="Larsen B.B."/>
            <person name="Gryseels S."/>
            <person name="Kraberger S."/>
            <person name="Rowsey D.M."/>
            <person name="Steger L."/>
            <person name="Yule K.M."/>
            <person name="Upham N.S."/>
            <person name="Worobey M."/>
            <person name="Van Doorslaer K."/>
            <person name="Varsani A."/>
        </authorList>
    </citation>
    <scope>NUCLEOTIDE SEQUENCE</scope>
    <source>
        <strain evidence="2">UA08Rod_5336</strain>
    </source>
</reference>
<evidence type="ECO:0000256" key="1">
    <source>
        <dbReference type="SAM" id="Coils"/>
    </source>
</evidence>
<feature type="coiled-coil region" evidence="1">
    <location>
        <begin position="121"/>
        <end position="152"/>
    </location>
</feature>
<dbReference type="InterPro" id="IPR014131">
    <property type="entry name" value="Chlamydia_phage_Vp3"/>
</dbReference>
<accession>A0A976N1D7</accession>
<dbReference type="Pfam" id="PF09675">
    <property type="entry name" value="Chlamy_scaf"/>
    <property type="match status" value="1"/>
</dbReference>
<name>A0A976N1D7_9VIRU</name>
<protein>
    <submittedName>
        <fullName evidence="2">Internal scaffolding protein</fullName>
    </submittedName>
</protein>
<organism evidence="2">
    <name type="scientific">Sigmofec virus UA08Rod_5336</name>
    <dbReference type="NCBI Taxonomy" id="2929419"/>
    <lineage>
        <taxon>Viruses</taxon>
        <taxon>Monodnaviria</taxon>
        <taxon>Sangervirae</taxon>
        <taxon>Phixviricota</taxon>
        <taxon>Malgrandaviricetes</taxon>
        <taxon>Petitvirales</taxon>
        <taxon>Microviridae</taxon>
    </lineage>
</organism>
<dbReference type="EMBL" id="OM869552">
    <property type="protein sequence ID" value="UPW41168.1"/>
    <property type="molecule type" value="Genomic_DNA"/>
</dbReference>
<sequence length="153" mass="17951">MITEQILKKHNSNAQTFPEEVIVKRAGSDWNITKSTEEMKDETDIIKVMKKYGCIDSLIIDEAKVFDDVTEIQKMSKEDYYKKNTEAKELWLNLPAELKARYNNDIETFITNAPTDLKKYADERNELIRQENERMERLKTNTEKVLEKAAKEA</sequence>